<dbReference type="OrthoDB" id="9807195at2"/>
<dbReference type="Gene3D" id="3.30.420.150">
    <property type="entry name" value="Exopolyphosphatase. Domain 2"/>
    <property type="match status" value="1"/>
</dbReference>
<protein>
    <recommendedName>
        <fullName evidence="2">Ppx/GppA phosphatase N-terminal domain-containing protein</fullName>
    </recommendedName>
</protein>
<dbReference type="InterPro" id="IPR050273">
    <property type="entry name" value="GppA/Ppx_hydrolase"/>
</dbReference>
<evidence type="ECO:0000256" key="1">
    <source>
        <dbReference type="ARBA" id="ARBA00007125"/>
    </source>
</evidence>
<dbReference type="Pfam" id="PF02541">
    <property type="entry name" value="Ppx-GppA"/>
    <property type="match status" value="1"/>
</dbReference>
<sequence>MIAAVIDIGSNTMRMSVYKIEGQKFTVLLSKKETAGLVNYITEGEMSEEGIGVLIDVLQQFCSSLEEISVNSINAFATASLRNVANSEQVLARVFHAVGLKVELLSGEEEAILSFSGAVHASPFADGCLFDLGGGSTEVVAFRERKPYYAKSMNIGCLNLYKRYVKKIWPKKLEIEEMKLFIERNLAEAALPEHPQPLLIGVGGTARSLLELINLREKRDASHREITMEELHTCVSFLLKRDTNAKDAVLKKCPDRIHTIIPGALLMQALAKKMKAERLYISEYGVREGYLWKEFIKTTI</sequence>
<dbReference type="Proteomes" id="UP000287361">
    <property type="component" value="Unassembled WGS sequence"/>
</dbReference>
<keyword evidence="4" id="KW-1185">Reference proteome</keyword>
<dbReference type="SUPFAM" id="SSF53067">
    <property type="entry name" value="Actin-like ATPase domain"/>
    <property type="match status" value="2"/>
</dbReference>
<dbReference type="AlphaFoldDB" id="A0A401LFM7"/>
<evidence type="ECO:0000313" key="3">
    <source>
        <dbReference type="EMBL" id="GCB30195.1"/>
    </source>
</evidence>
<feature type="domain" description="Ppx/GppA phosphatase N-terminal" evidence="2">
    <location>
        <begin position="17"/>
        <end position="293"/>
    </location>
</feature>
<gene>
    <name evidence="3" type="ORF">KGMB03357_18560</name>
</gene>
<dbReference type="Gene3D" id="3.30.420.40">
    <property type="match status" value="1"/>
</dbReference>
<comment type="similarity">
    <text evidence="1">Belongs to the GppA/Ppx family.</text>
</comment>
<dbReference type="InterPro" id="IPR003695">
    <property type="entry name" value="Ppx_GppA_N"/>
</dbReference>
<dbReference type="GeneID" id="86194868"/>
<dbReference type="RefSeq" id="WP_016408520.1">
    <property type="nucleotide sequence ID" value="NZ_DAWBID010000065.1"/>
</dbReference>
<evidence type="ECO:0000259" key="2">
    <source>
        <dbReference type="Pfam" id="PF02541"/>
    </source>
</evidence>
<evidence type="ECO:0000313" key="4">
    <source>
        <dbReference type="Proteomes" id="UP000287361"/>
    </source>
</evidence>
<accession>A0A401LFM7</accession>
<dbReference type="CDD" id="cd24052">
    <property type="entry name" value="ASKHA_NBD_HpPPX-GppA-like"/>
    <property type="match status" value="1"/>
</dbReference>
<dbReference type="EMBL" id="BHVZ01000010">
    <property type="protein sequence ID" value="GCB30195.1"/>
    <property type="molecule type" value="Genomic_DNA"/>
</dbReference>
<dbReference type="InterPro" id="IPR043129">
    <property type="entry name" value="ATPase_NBD"/>
</dbReference>
<dbReference type="PANTHER" id="PTHR30005:SF0">
    <property type="entry name" value="RETROGRADE REGULATION PROTEIN 2"/>
    <property type="match status" value="1"/>
</dbReference>
<organism evidence="3 4">
    <name type="scientific">Anaerotignum faecicola</name>
    <dbReference type="NCBI Taxonomy" id="2358141"/>
    <lineage>
        <taxon>Bacteria</taxon>
        <taxon>Bacillati</taxon>
        <taxon>Bacillota</taxon>
        <taxon>Clostridia</taxon>
        <taxon>Lachnospirales</taxon>
        <taxon>Anaerotignaceae</taxon>
        <taxon>Anaerotignum</taxon>
    </lineage>
</organism>
<reference evidence="3 4" key="1">
    <citation type="submission" date="2018-10" db="EMBL/GenBank/DDBJ databases">
        <title>Draft Genome Sequence of Anaerotignum sp. KCTC 15736.</title>
        <authorList>
            <person name="Choi S.H."/>
            <person name="Kim J.S."/>
            <person name="Kang S.W."/>
            <person name="Lee J.S."/>
            <person name="Park S.H."/>
        </authorList>
    </citation>
    <scope>NUCLEOTIDE SEQUENCE [LARGE SCALE GENOMIC DNA]</scope>
    <source>
        <strain evidence="3 4">KCTC 15736</strain>
    </source>
</reference>
<proteinExistence type="inferred from homology"/>
<comment type="caution">
    <text evidence="3">The sequence shown here is derived from an EMBL/GenBank/DDBJ whole genome shotgun (WGS) entry which is preliminary data.</text>
</comment>
<name>A0A401LFM7_9FIRM</name>
<dbReference type="PANTHER" id="PTHR30005">
    <property type="entry name" value="EXOPOLYPHOSPHATASE"/>
    <property type="match status" value="1"/>
</dbReference>